<proteinExistence type="predicted"/>
<feature type="compositionally biased region" description="Basic residues" evidence="1">
    <location>
        <begin position="298"/>
        <end position="310"/>
    </location>
</feature>
<protein>
    <submittedName>
        <fullName evidence="2">Uncharacterized protein</fullName>
    </submittedName>
</protein>
<feature type="compositionally biased region" description="Polar residues" evidence="1">
    <location>
        <begin position="275"/>
        <end position="286"/>
    </location>
</feature>
<sequence>MAFEGFDPIFSKPKVEWASQSSCPFFVHVYAPDSSHLVIHVTNICDAWEARLSLSMLEDIRDSVGIGGYWSEFADYFITSLKSQDLKLVLETDSNSDVYGIKLCEDCFGDLLKIMMSHVVKCCHGVNCKVVDYGVDNLRGKKPKSCGMYVVKLWLFVVLLMLQYVKWGCCLAILDYLLSCFSVSHAKLVAQKSKGMPLITIPLTKLADSTAMEVKLNFCSSLFDAFKIKSMECSLVKEREHSARSKMLAAEKERNEMIQLEQRQKFQKISDLENGVSSEGLQNSPDKQAARDAGSTKVKTRKVPAYRRQK</sequence>
<dbReference type="PANTHER" id="PTHR35770">
    <property type="entry name" value="U2 SMALL NUCLEAR RIBONUCLEOPROTEIN AUXILIARY FACTOR-LIKE PROTEIN"/>
    <property type="match status" value="1"/>
</dbReference>
<evidence type="ECO:0000313" key="2">
    <source>
        <dbReference type="EMBL" id="CAJ1937791.1"/>
    </source>
</evidence>
<feature type="region of interest" description="Disordered" evidence="1">
    <location>
        <begin position="275"/>
        <end position="310"/>
    </location>
</feature>
<dbReference type="PANTHER" id="PTHR35770:SF1">
    <property type="entry name" value="U2 SMALL NUCLEAR RIBONUCLEOPROTEIN AUXILIARY FACTOR-LIKE PROTEIN"/>
    <property type="match status" value="1"/>
</dbReference>
<organism evidence="2 3">
    <name type="scientific">Sphenostylis stenocarpa</name>
    <dbReference type="NCBI Taxonomy" id="92480"/>
    <lineage>
        <taxon>Eukaryota</taxon>
        <taxon>Viridiplantae</taxon>
        <taxon>Streptophyta</taxon>
        <taxon>Embryophyta</taxon>
        <taxon>Tracheophyta</taxon>
        <taxon>Spermatophyta</taxon>
        <taxon>Magnoliopsida</taxon>
        <taxon>eudicotyledons</taxon>
        <taxon>Gunneridae</taxon>
        <taxon>Pentapetalae</taxon>
        <taxon>rosids</taxon>
        <taxon>fabids</taxon>
        <taxon>Fabales</taxon>
        <taxon>Fabaceae</taxon>
        <taxon>Papilionoideae</taxon>
        <taxon>50 kb inversion clade</taxon>
        <taxon>NPAAA clade</taxon>
        <taxon>indigoferoid/millettioid clade</taxon>
        <taxon>Phaseoleae</taxon>
        <taxon>Sphenostylis</taxon>
    </lineage>
</organism>
<accession>A0AA86SDQ5</accession>
<keyword evidence="3" id="KW-1185">Reference proteome</keyword>
<name>A0AA86SDQ5_9FABA</name>
<dbReference type="Proteomes" id="UP001189624">
    <property type="component" value="Chromosome 3"/>
</dbReference>
<gene>
    <name evidence="2" type="ORF">AYBTSS11_LOCUS8216</name>
</gene>
<reference evidence="2" key="1">
    <citation type="submission" date="2023-10" db="EMBL/GenBank/DDBJ databases">
        <authorList>
            <person name="Domelevo Entfellner J.-B."/>
        </authorList>
    </citation>
    <scope>NUCLEOTIDE SEQUENCE</scope>
</reference>
<dbReference type="Gramene" id="rna-AYBTSS11_LOCUS8216">
    <property type="protein sequence ID" value="CAJ1937791.1"/>
    <property type="gene ID" value="gene-AYBTSS11_LOCUS8216"/>
</dbReference>
<evidence type="ECO:0000256" key="1">
    <source>
        <dbReference type="SAM" id="MobiDB-lite"/>
    </source>
</evidence>
<dbReference type="AlphaFoldDB" id="A0AA86SDQ5"/>
<dbReference type="EMBL" id="OY731400">
    <property type="protein sequence ID" value="CAJ1937791.1"/>
    <property type="molecule type" value="Genomic_DNA"/>
</dbReference>
<evidence type="ECO:0000313" key="3">
    <source>
        <dbReference type="Proteomes" id="UP001189624"/>
    </source>
</evidence>